<organism evidence="2 3">
    <name type="scientific">Sediminicurvatus halobius</name>
    <dbReference type="NCBI Taxonomy" id="2182432"/>
    <lineage>
        <taxon>Bacteria</taxon>
        <taxon>Pseudomonadati</taxon>
        <taxon>Pseudomonadota</taxon>
        <taxon>Gammaproteobacteria</taxon>
        <taxon>Chromatiales</taxon>
        <taxon>Ectothiorhodospiraceae</taxon>
        <taxon>Sediminicurvatus</taxon>
    </lineage>
</organism>
<dbReference type="EMBL" id="QFFI01000001">
    <property type="protein sequence ID" value="PWG65867.1"/>
    <property type="molecule type" value="Genomic_DNA"/>
</dbReference>
<evidence type="ECO:0000259" key="1">
    <source>
        <dbReference type="PROSITE" id="PS50801"/>
    </source>
</evidence>
<dbReference type="Gene3D" id="3.30.750.24">
    <property type="entry name" value="STAS domain"/>
    <property type="match status" value="1"/>
</dbReference>
<evidence type="ECO:0000313" key="2">
    <source>
        <dbReference type="EMBL" id="PWG65867.1"/>
    </source>
</evidence>
<comment type="caution">
    <text evidence="2">The sequence shown here is derived from an EMBL/GenBank/DDBJ whole genome shotgun (WGS) entry which is preliminary data.</text>
</comment>
<dbReference type="PANTHER" id="PTHR33495:SF15">
    <property type="entry name" value="STAS DOMAIN-CONTAINING PROTEIN"/>
    <property type="match status" value="1"/>
</dbReference>
<dbReference type="PANTHER" id="PTHR33495">
    <property type="entry name" value="ANTI-SIGMA FACTOR ANTAGONIST TM_1081-RELATED-RELATED"/>
    <property type="match status" value="1"/>
</dbReference>
<gene>
    <name evidence="2" type="ORF">DEM34_00985</name>
</gene>
<evidence type="ECO:0000313" key="3">
    <source>
        <dbReference type="Proteomes" id="UP000245474"/>
    </source>
</evidence>
<keyword evidence="3" id="KW-1185">Reference proteome</keyword>
<dbReference type="CDD" id="cd07043">
    <property type="entry name" value="STAS_anti-anti-sigma_factors"/>
    <property type="match status" value="1"/>
</dbReference>
<dbReference type="InterPro" id="IPR002645">
    <property type="entry name" value="STAS_dom"/>
</dbReference>
<dbReference type="InterPro" id="IPR036513">
    <property type="entry name" value="STAS_dom_sf"/>
</dbReference>
<dbReference type="SUPFAM" id="SSF52091">
    <property type="entry name" value="SpoIIaa-like"/>
    <property type="match status" value="1"/>
</dbReference>
<dbReference type="PROSITE" id="PS50801">
    <property type="entry name" value="STAS"/>
    <property type="match status" value="1"/>
</dbReference>
<accession>A0A2U2N9T5</accession>
<dbReference type="RefSeq" id="WP_109675313.1">
    <property type="nucleotide sequence ID" value="NZ_CP086615.1"/>
</dbReference>
<reference evidence="2 3" key="1">
    <citation type="submission" date="2018-05" db="EMBL/GenBank/DDBJ databases">
        <title>Spiribacter halobius sp. nov., a moderately halophilic bacterium isolated from marine solar saltern.</title>
        <authorList>
            <person name="Zheng W.-S."/>
            <person name="Lu D.-C."/>
            <person name="Du Z.-J."/>
        </authorList>
    </citation>
    <scope>NUCLEOTIDE SEQUENCE [LARGE SCALE GENOMIC DNA]</scope>
    <source>
        <strain evidence="2 3">E85</strain>
    </source>
</reference>
<dbReference type="AlphaFoldDB" id="A0A2U2N9T5"/>
<protein>
    <submittedName>
        <fullName evidence="2">Anti-anti-sigma factor</fullName>
    </submittedName>
</protein>
<proteinExistence type="predicted"/>
<dbReference type="GO" id="GO:0043856">
    <property type="term" value="F:anti-sigma factor antagonist activity"/>
    <property type="evidence" value="ECO:0007669"/>
    <property type="project" value="TreeGrafter"/>
</dbReference>
<name>A0A2U2N9T5_9GAMM</name>
<dbReference type="OrthoDB" id="278639at2"/>
<dbReference type="Pfam" id="PF01740">
    <property type="entry name" value="STAS"/>
    <property type="match status" value="1"/>
</dbReference>
<dbReference type="Proteomes" id="UP000245474">
    <property type="component" value="Unassembled WGS sequence"/>
</dbReference>
<feature type="domain" description="STAS" evidence="1">
    <location>
        <begin position="7"/>
        <end position="106"/>
    </location>
</feature>
<sequence>MADSIAHISAYRESNGCMRIRVRGRLALQNHRDFRAVYDGISDVRHYIVDLSETEYVDSAGLGMLVLLHEYAQARNATVELADANERTARILRIAGFDKIFMMTNC</sequence>